<dbReference type="EnsemblMetazoa" id="XM_014403486.2">
    <property type="protein sequence ID" value="XP_014258972.1"/>
    <property type="gene ID" value="LOC106672229"/>
</dbReference>
<keyword evidence="17" id="KW-1185">Reference proteome</keyword>
<keyword evidence="7 14" id="KW-0547">Nucleotide-binding</keyword>
<dbReference type="Pfam" id="PF00503">
    <property type="entry name" value="G-alpha"/>
    <property type="match status" value="1"/>
</dbReference>
<dbReference type="FunFam" id="3.40.50.300:FF:000754">
    <property type="entry name" value="Guanine nucleotide-binding protein subunit alpha-13"/>
    <property type="match status" value="1"/>
</dbReference>
<keyword evidence="10" id="KW-0472">Membrane</keyword>
<evidence type="ECO:0000256" key="2">
    <source>
        <dbReference type="ARBA" id="ARBA00004635"/>
    </source>
</evidence>
<feature type="binding site" evidence="14">
    <location>
        <position position="340"/>
    </location>
    <ligand>
        <name>GTP</name>
        <dbReference type="ChEBI" id="CHEBI:37565"/>
    </ligand>
</feature>
<feature type="binding site" evidence="14">
    <location>
        <begin position="187"/>
        <end position="193"/>
    </location>
    <ligand>
        <name>GTP</name>
        <dbReference type="ChEBI" id="CHEBI:37565"/>
    </ligand>
</feature>
<dbReference type="GeneID" id="106672229"/>
<protein>
    <submittedName>
        <fullName evidence="16">Uncharacterized protein</fullName>
    </submittedName>
</protein>
<keyword evidence="13" id="KW-0449">Lipoprotein</keyword>
<accession>A0A8I6S8U3</accession>
<dbReference type="GO" id="GO:0046872">
    <property type="term" value="F:metal ion binding"/>
    <property type="evidence" value="ECO:0007669"/>
    <property type="project" value="UniProtKB-KW"/>
</dbReference>
<dbReference type="PANTHER" id="PTHR10218:SF360">
    <property type="entry name" value="GUANINE NUCLEOTIDE-BINDING PROTEIN SUBUNIT ALPHA HOMOLOG"/>
    <property type="match status" value="1"/>
</dbReference>
<dbReference type="InterPro" id="IPR001019">
    <property type="entry name" value="Gprotein_alpha_su"/>
</dbReference>
<organism evidence="16 17">
    <name type="scientific">Cimex lectularius</name>
    <name type="common">Bed bug</name>
    <name type="synonym">Acanthia lectularia</name>
    <dbReference type="NCBI Taxonomy" id="79782"/>
    <lineage>
        <taxon>Eukaryota</taxon>
        <taxon>Metazoa</taxon>
        <taxon>Ecdysozoa</taxon>
        <taxon>Arthropoda</taxon>
        <taxon>Hexapoda</taxon>
        <taxon>Insecta</taxon>
        <taxon>Pterygota</taxon>
        <taxon>Neoptera</taxon>
        <taxon>Paraneoptera</taxon>
        <taxon>Hemiptera</taxon>
        <taxon>Heteroptera</taxon>
        <taxon>Panheteroptera</taxon>
        <taxon>Cimicomorpha</taxon>
        <taxon>Cimicidae</taxon>
        <taxon>Cimex</taxon>
    </lineage>
</organism>
<feature type="binding site" evidence="15">
    <location>
        <position position="58"/>
    </location>
    <ligand>
        <name>Mg(2+)</name>
        <dbReference type="ChEBI" id="CHEBI:18420"/>
    </ligand>
</feature>
<dbReference type="Gene3D" id="1.10.400.10">
    <property type="entry name" value="GI Alpha 1, domain 2-like"/>
    <property type="match status" value="1"/>
</dbReference>
<dbReference type="CTD" id="3355131"/>
<dbReference type="Gene3D" id="3.40.50.300">
    <property type="entry name" value="P-loop containing nucleotide triphosphate hydrolases"/>
    <property type="match status" value="1"/>
</dbReference>
<keyword evidence="6 15" id="KW-0479">Metal-binding</keyword>
<dbReference type="GO" id="GO:0007188">
    <property type="term" value="P:adenylate cyclase-modulating G protein-coupled receptor signaling pathway"/>
    <property type="evidence" value="ECO:0007669"/>
    <property type="project" value="TreeGrafter"/>
</dbReference>
<keyword evidence="11" id="KW-0564">Palmitate</keyword>
<dbReference type="KEGG" id="clec:106672229"/>
<dbReference type="AlphaFoldDB" id="A0A8I6S8U3"/>
<dbReference type="GO" id="GO:0031526">
    <property type="term" value="C:brush border membrane"/>
    <property type="evidence" value="ECO:0007669"/>
    <property type="project" value="TreeGrafter"/>
</dbReference>
<keyword evidence="5" id="KW-0597">Phosphoprotein</keyword>
<dbReference type="GO" id="GO:0031752">
    <property type="term" value="F:D5 dopamine receptor binding"/>
    <property type="evidence" value="ECO:0007669"/>
    <property type="project" value="TreeGrafter"/>
</dbReference>
<dbReference type="PROSITE" id="PS51882">
    <property type="entry name" value="G_ALPHA"/>
    <property type="match status" value="1"/>
</dbReference>
<evidence type="ECO:0000256" key="14">
    <source>
        <dbReference type="PIRSR" id="PIRSR601019-1"/>
    </source>
</evidence>
<feature type="binding site" evidence="15">
    <location>
        <position position="193"/>
    </location>
    <ligand>
        <name>Mg(2+)</name>
        <dbReference type="ChEBI" id="CHEBI:18420"/>
    </ligand>
</feature>
<evidence type="ECO:0000256" key="6">
    <source>
        <dbReference type="ARBA" id="ARBA00022723"/>
    </source>
</evidence>
<dbReference type="GO" id="GO:0005834">
    <property type="term" value="C:heterotrimeric G-protein complex"/>
    <property type="evidence" value="ECO:0007669"/>
    <property type="project" value="TreeGrafter"/>
</dbReference>
<dbReference type="SUPFAM" id="SSF47895">
    <property type="entry name" value="Transducin (alpha subunit), insertion domain"/>
    <property type="match status" value="1"/>
</dbReference>
<evidence type="ECO:0000256" key="15">
    <source>
        <dbReference type="PIRSR" id="PIRSR601019-2"/>
    </source>
</evidence>
<evidence type="ECO:0000256" key="4">
    <source>
        <dbReference type="ARBA" id="ARBA00022490"/>
    </source>
</evidence>
<dbReference type="InterPro" id="IPR011025">
    <property type="entry name" value="GproteinA_insert"/>
</dbReference>
<evidence type="ECO:0000256" key="13">
    <source>
        <dbReference type="ARBA" id="ARBA00023288"/>
    </source>
</evidence>
<dbReference type="FunFam" id="1.10.400.10:FF:000004">
    <property type="entry name" value="Guanine nucleotide-binding protein subunit alpha-12"/>
    <property type="match status" value="1"/>
</dbReference>
<evidence type="ECO:0000313" key="17">
    <source>
        <dbReference type="Proteomes" id="UP000494040"/>
    </source>
</evidence>
<dbReference type="OMA" id="RFACMRC"/>
<dbReference type="InterPro" id="IPR027417">
    <property type="entry name" value="P-loop_NTPase"/>
</dbReference>
<dbReference type="GO" id="GO:0031683">
    <property type="term" value="F:G-protein beta/gamma-subunit complex binding"/>
    <property type="evidence" value="ECO:0007669"/>
    <property type="project" value="InterPro"/>
</dbReference>
<sequence length="368" mass="43031">MAGVVFSCPCCLRLKFSPEEIEQHYRSQEIDKKLEEEKQSFRRQVKLLLLGAGESGKSTFLKQMRIIHGVKFEPESVREYQHIIYQNIVKGMKVLVDARDKLGIPWERASNADDGRRLLGHDNGTPLDARLFLHYSPMLNNLWKDSGIRRAFERRREFQLSDSVQYFLDELERISKPDYVPTNKDILHARKATKGISEFTISINNIPFRFVDVGGQRSQRQKWFQCFDSVTSIIFLVSSSEFDQVLVEDRKTNRLEESRNIFDTIVNNLVFRGVSIILFLNKTDLLAEKLKSGETNIRWYFPEFTGDEKKLADVQAFLLEYFRSAKRDPEKRLFYHFTTAVDTENIKVVFNAVKDTILHRNLESLMLQ</sequence>
<dbReference type="GO" id="GO:0007266">
    <property type="term" value="P:Rho protein signal transduction"/>
    <property type="evidence" value="ECO:0007669"/>
    <property type="project" value="TreeGrafter"/>
</dbReference>
<evidence type="ECO:0000256" key="10">
    <source>
        <dbReference type="ARBA" id="ARBA00023136"/>
    </source>
</evidence>
<keyword evidence="9 14" id="KW-0342">GTP-binding</keyword>
<feature type="binding site" evidence="14">
    <location>
        <begin position="281"/>
        <end position="284"/>
    </location>
    <ligand>
        <name>GTP</name>
        <dbReference type="ChEBI" id="CHEBI:37565"/>
    </ligand>
</feature>
<dbReference type="FunFam" id="3.40.50.300:FF:000692">
    <property type="entry name" value="Guanine nucleotide-binding protein subunit alpha"/>
    <property type="match status" value="1"/>
</dbReference>
<evidence type="ECO:0000256" key="3">
    <source>
        <dbReference type="ARBA" id="ARBA00010405"/>
    </source>
</evidence>
<evidence type="ECO:0000256" key="7">
    <source>
        <dbReference type="ARBA" id="ARBA00022741"/>
    </source>
</evidence>
<dbReference type="Proteomes" id="UP000494040">
    <property type="component" value="Unassembled WGS sequence"/>
</dbReference>
<dbReference type="SUPFAM" id="SSF52540">
    <property type="entry name" value="P-loop containing nucleoside triphosphate hydrolases"/>
    <property type="match status" value="1"/>
</dbReference>
<reference evidence="16" key="1">
    <citation type="submission" date="2022-01" db="UniProtKB">
        <authorList>
            <consortium name="EnsemblMetazoa"/>
        </authorList>
    </citation>
    <scope>IDENTIFICATION</scope>
</reference>
<dbReference type="GO" id="GO:0005525">
    <property type="term" value="F:GTP binding"/>
    <property type="evidence" value="ECO:0007669"/>
    <property type="project" value="UniProtKB-KW"/>
</dbReference>
<dbReference type="PANTHER" id="PTHR10218">
    <property type="entry name" value="GTP-BINDING PROTEIN ALPHA SUBUNIT"/>
    <property type="match status" value="1"/>
</dbReference>
<evidence type="ECO:0000256" key="9">
    <source>
        <dbReference type="ARBA" id="ARBA00023134"/>
    </source>
</evidence>
<feature type="binding site" evidence="14">
    <location>
        <begin position="212"/>
        <end position="216"/>
    </location>
    <ligand>
        <name>GTP</name>
        <dbReference type="ChEBI" id="CHEBI:37565"/>
    </ligand>
</feature>
<evidence type="ECO:0000313" key="16">
    <source>
        <dbReference type="EnsemblMetazoa" id="XP_014258972.1"/>
    </source>
</evidence>
<feature type="binding site" evidence="14">
    <location>
        <begin position="162"/>
        <end position="163"/>
    </location>
    <ligand>
        <name>GTP</name>
        <dbReference type="ChEBI" id="CHEBI:37565"/>
    </ligand>
</feature>
<keyword evidence="8 15" id="KW-0460">Magnesium</keyword>
<dbReference type="GO" id="GO:0003924">
    <property type="term" value="F:GTPase activity"/>
    <property type="evidence" value="ECO:0007669"/>
    <property type="project" value="InterPro"/>
</dbReference>
<evidence type="ECO:0000256" key="12">
    <source>
        <dbReference type="ARBA" id="ARBA00023224"/>
    </source>
</evidence>
<feature type="binding site" evidence="14">
    <location>
        <begin position="54"/>
        <end position="59"/>
    </location>
    <ligand>
        <name>GTP</name>
        <dbReference type="ChEBI" id="CHEBI:37565"/>
    </ligand>
</feature>
<dbReference type="RefSeq" id="XP_014258972.1">
    <property type="nucleotide sequence ID" value="XM_014403486.2"/>
</dbReference>
<name>A0A8I6S8U3_CIMLE</name>
<evidence type="ECO:0000256" key="1">
    <source>
        <dbReference type="ARBA" id="ARBA00004496"/>
    </source>
</evidence>
<dbReference type="GO" id="GO:0005737">
    <property type="term" value="C:cytoplasm"/>
    <property type="evidence" value="ECO:0007669"/>
    <property type="project" value="UniProtKB-SubCell"/>
</dbReference>
<dbReference type="CDD" id="cd00066">
    <property type="entry name" value="G-alpha"/>
    <property type="match status" value="1"/>
</dbReference>
<dbReference type="SMART" id="SM00275">
    <property type="entry name" value="G_alpha"/>
    <property type="match status" value="1"/>
</dbReference>
<evidence type="ECO:0000256" key="5">
    <source>
        <dbReference type="ARBA" id="ARBA00022553"/>
    </source>
</evidence>
<proteinExistence type="inferred from homology"/>
<keyword evidence="4" id="KW-0963">Cytoplasm</keyword>
<keyword evidence="12" id="KW-0807">Transducer</keyword>
<evidence type="ECO:0000256" key="8">
    <source>
        <dbReference type="ARBA" id="ARBA00022842"/>
    </source>
</evidence>
<dbReference type="PRINTS" id="PR00318">
    <property type="entry name" value="GPROTEINA"/>
</dbReference>
<evidence type="ECO:0000256" key="11">
    <source>
        <dbReference type="ARBA" id="ARBA00023139"/>
    </source>
</evidence>
<dbReference type="OrthoDB" id="5817230at2759"/>
<comment type="similarity">
    <text evidence="3">Belongs to the G-alpha family. G(12) subfamily.</text>
</comment>
<comment type="subcellular location">
    <subcellularLocation>
        <location evidence="1">Cytoplasm</location>
    </subcellularLocation>
    <subcellularLocation>
        <location evidence="2">Membrane</location>
        <topology evidence="2">Lipid-anchor</topology>
    </subcellularLocation>
</comment>